<protein>
    <recommendedName>
        <fullName evidence="3">DNA-binding protein</fullName>
    </recommendedName>
</protein>
<accession>A0A5P2CV31</accession>
<proteinExistence type="predicted"/>
<name>A0A5P2CV31_STRVZ</name>
<dbReference type="OrthoDB" id="218750at2"/>
<evidence type="ECO:0008006" key="3">
    <source>
        <dbReference type="Google" id="ProtNLM"/>
    </source>
</evidence>
<reference evidence="1 2" key="1">
    <citation type="submission" date="2018-05" db="EMBL/GenBank/DDBJ databases">
        <title>Streptomyces venezuelae.</title>
        <authorList>
            <person name="Kim W."/>
            <person name="Lee N."/>
            <person name="Cho B.-K."/>
        </authorList>
    </citation>
    <scope>NUCLEOTIDE SEQUENCE [LARGE SCALE GENOMIC DNA]</scope>
    <source>
        <strain evidence="1 2">ATCC 21782</strain>
    </source>
</reference>
<dbReference type="Proteomes" id="UP000325211">
    <property type="component" value="Chromosome"/>
</dbReference>
<evidence type="ECO:0000313" key="1">
    <source>
        <dbReference type="EMBL" id="QES46705.1"/>
    </source>
</evidence>
<gene>
    <name evidence="1" type="ORF">DEJ50_01385</name>
</gene>
<dbReference type="RefSeq" id="WP_150205585.1">
    <property type="nucleotide sequence ID" value="NZ_CP029190.1"/>
</dbReference>
<organism evidence="1 2">
    <name type="scientific">Streptomyces venezuelae</name>
    <dbReference type="NCBI Taxonomy" id="54571"/>
    <lineage>
        <taxon>Bacteria</taxon>
        <taxon>Bacillati</taxon>
        <taxon>Actinomycetota</taxon>
        <taxon>Actinomycetes</taxon>
        <taxon>Kitasatosporales</taxon>
        <taxon>Streptomycetaceae</taxon>
        <taxon>Streptomyces</taxon>
    </lineage>
</organism>
<dbReference type="EMBL" id="CP029190">
    <property type="protein sequence ID" value="QES46705.1"/>
    <property type="molecule type" value="Genomic_DNA"/>
</dbReference>
<sequence length="1539" mass="164943">MTNRISLPSDPRTSAVYTDWVHAHDPGAGPAALGLLTDAGEALYRAYGKPGRFLDSMEWRARQLPPAHLPWFWDTMGHRLFSVHLRSAARAFGLARKAERTHQLPVDADWHRANVLLYARHGALPATELGGHQAWLAAELEPGAAHEEFVRLLGAWGASPGELPADLGRRVRASARAAGLGPEEDARILAPLVAAAPGTAVPDRLLDAVADLMTGNPPGDEVRAALFELFPESRNNAASWLRILLNSGAADAAAAGRIEPEGGLADWLRKYARAYSHRPSGGGVVRQPMPAELFELVGRFAPRLRAAGTAVRLHEDRYRYQHLDADLLDACLAEGIEVHDPGDAVRLEFWDAHSQRDLKALAADPVFGRRLEGTVHSGLRGRGTAITRLPHNAGIAAEVHSRIESLLAALRGGGLAAADEAVDELRELLDRPTATALEGIEEALAELDLTGPLARALRAGLPEELGWPALEEALAGFGPEETVRVTTSWPVLTVYGAGRAVAVDHAGPRGSCTFEIPEQATFHAVHWAGGQFLVSWTDHERHTWGTHAFWADRPEDVFVPEQQLGLRPYGGSIQGGLGYQFETPDGTGRFDGDRILRPGDREGIGGRDFQLSDGSGFWSGSVHGTLKSWARLDPATGARTTDRTLPEFHRTAEPPAGTEYYEDGQVLAFLPPGAPVSPLGQDGRLVGCRIFNKTPWSGYSPREFRLESVDGRTARYRSRRWGRRPFGIIALPQGAEDAVLTGDITIRCHAAEDNSLLWQVHGFPGSEKEYGRTSTLGAQAGPVPPPAFWHFLTPRDDTSSKALRTVADQAVRSLLDAALHPEPGRDPALPGVAEPRVREGVARAARLAAGILHRRRELSRRVAIMRSGPVVRLDNPVPDTVLTPALRGLLPEYRHPQTHVPQPHPALLTAVAADGRHLRGEIDDETRRLALPAVPAEWAALAGRIDAVAWRVATAPTPEEERAALAALLETWSTQPFAEPGRAWRTGRAPERQLAACRAAGGTVAAAPEHGGLARFLQPAGDPAPAEAEECETVTIGRDDRHRLPRLLELLAEHGPLPLQPEAVDLFCWRTGVRRPVALLVLAGLPDRARQDDLAKLLRSAPYKANKDVARQYASLLHRLGPAGQRAVLAAGMPEDPAELWAPGGTLAAAERMAAVWGELLGTVPYVDEGLAAALDAELGLPDTWARSLPDGRSPEGDPGFGEGGFVLAGSTAGTLALHHAGPDGTAGAWVHSSCPAHTRAASVVAWALTERPVADPAARGALALYARLRSVLDDPGTLIPLGRFRELARQVPADPAFAPYQGPVLPGRQETGEGSAEQSTAHDDGLFVVSVPAGDVFLRPAALSAPARLDRAAGLCTGLALPALLADVHRHRDLFAGLARLTERATATPVPPGGYETNPALSVPALVTEVARTLGVSTDAAALHLQLLALARPTDANVRRWNAWSPARHKAAQAELVAAGAVRTGRRARAGRTAFLPGPWTEPKPPHLPLEAHKPATHLATVQNTTLTTPLLRLLSPVPLHELFAEAWTTWEGDRAVV</sequence>
<evidence type="ECO:0000313" key="2">
    <source>
        <dbReference type="Proteomes" id="UP000325211"/>
    </source>
</evidence>